<evidence type="ECO:0000256" key="3">
    <source>
        <dbReference type="ARBA" id="ARBA00022448"/>
    </source>
</evidence>
<accession>A0A0R3NBK4</accession>
<comment type="subunit">
    <text evidence="2 14">Heterodimer of SoxA and SoxX.</text>
</comment>
<keyword evidence="5 14" id="KW-0808">Transferase</keyword>
<feature type="binding site" description="covalent" evidence="16">
    <location>
        <position position="176"/>
    </location>
    <ligand>
        <name>heme c</name>
        <dbReference type="ChEBI" id="CHEBI:61717"/>
        <label>2</label>
    </ligand>
</feature>
<feature type="binding site" description="axial binding residue" evidence="17">
    <location>
        <position position="177"/>
    </location>
    <ligand>
        <name>heme c</name>
        <dbReference type="ChEBI" id="CHEBI:61717"/>
        <label>2</label>
    </ligand>
    <ligandPart>
        <name>Fe</name>
        <dbReference type="ChEBI" id="CHEBI:18248"/>
    </ligandPart>
</feature>
<protein>
    <recommendedName>
        <fullName evidence="14">SoxAX cytochrome complex subunit A</fullName>
        <ecNumber evidence="14">2.8.5.2</ecNumber>
    </recommendedName>
    <alternativeName>
        <fullName evidence="14">Protein SoxA</fullName>
    </alternativeName>
    <alternativeName>
        <fullName evidence="14">Sulfur oxidizing protein A</fullName>
    </alternativeName>
    <alternativeName>
        <fullName evidence="14">Thiosulfate-oxidizing multienzyme system protein SoxA</fullName>
    </alternativeName>
</protein>
<evidence type="ECO:0000256" key="10">
    <source>
        <dbReference type="ARBA" id="ARBA00023004"/>
    </source>
</evidence>
<reference evidence="19 20" key="1">
    <citation type="submission" date="2014-03" db="EMBL/GenBank/DDBJ databases">
        <title>Bradyrhizobium valentinum sp. nov., isolated from effective nodules of Lupinus mariae-josephae, a lupine endemic of basic-lime soils in Eastern Spain.</title>
        <authorList>
            <person name="Duran D."/>
            <person name="Rey L."/>
            <person name="Navarro A."/>
            <person name="Busquets A."/>
            <person name="Imperial J."/>
            <person name="Ruiz-Argueso T."/>
        </authorList>
    </citation>
    <scope>NUCLEOTIDE SEQUENCE [LARGE SCALE GENOMIC DNA]</scope>
    <source>
        <strain evidence="19 20">Ro19</strain>
    </source>
</reference>
<evidence type="ECO:0000256" key="17">
    <source>
        <dbReference type="PIRSR" id="PIRSR038455-3"/>
    </source>
</evidence>
<feature type="binding site" description="covalent" evidence="16">
    <location>
        <position position="75"/>
    </location>
    <ligand>
        <name>heme c</name>
        <dbReference type="ChEBI" id="CHEBI:61717"/>
        <label>1</label>
    </ligand>
</feature>
<evidence type="ECO:0000256" key="2">
    <source>
        <dbReference type="ARBA" id="ARBA00011530"/>
    </source>
</evidence>
<evidence type="ECO:0000256" key="11">
    <source>
        <dbReference type="ARBA" id="ARBA00025746"/>
    </source>
</evidence>
<comment type="subcellular location">
    <subcellularLocation>
        <location evidence="1 14">Periplasm</location>
    </subcellularLocation>
</comment>
<dbReference type="GO" id="GO:0016669">
    <property type="term" value="F:oxidoreductase activity, acting on a sulfur group of donors, cytochrome as acceptor"/>
    <property type="evidence" value="ECO:0007669"/>
    <property type="project" value="InterPro"/>
</dbReference>
<dbReference type="InterPro" id="IPR025710">
    <property type="entry name" value="SoxA"/>
</dbReference>
<dbReference type="PROSITE" id="PS51007">
    <property type="entry name" value="CYTC"/>
    <property type="match status" value="1"/>
</dbReference>
<dbReference type="GO" id="GO:0019417">
    <property type="term" value="P:sulfur oxidation"/>
    <property type="evidence" value="ECO:0007669"/>
    <property type="project" value="InterPro"/>
</dbReference>
<dbReference type="GO" id="GO:0046872">
    <property type="term" value="F:metal ion binding"/>
    <property type="evidence" value="ECO:0007669"/>
    <property type="project" value="UniProtKB-KW"/>
</dbReference>
<feature type="binding site" description="axial binding residue" evidence="17">
    <location>
        <position position="110"/>
    </location>
    <ligand>
        <name>heme c</name>
        <dbReference type="ChEBI" id="CHEBI:61717"/>
        <label>1</label>
    </ligand>
    <ligandPart>
        <name>Fe</name>
        <dbReference type="ChEBI" id="CHEBI:18248"/>
    </ligandPart>
</feature>
<proteinExistence type="inferred from homology"/>
<dbReference type="GO" id="GO:0009055">
    <property type="term" value="F:electron transfer activity"/>
    <property type="evidence" value="ECO:0007669"/>
    <property type="project" value="InterPro"/>
</dbReference>
<dbReference type="GO" id="GO:0070069">
    <property type="term" value="C:cytochrome complex"/>
    <property type="evidence" value="ECO:0007669"/>
    <property type="project" value="InterPro"/>
</dbReference>
<feature type="binding site" description="axial binding residue" evidence="17">
    <location>
        <position position="76"/>
    </location>
    <ligand>
        <name>heme c</name>
        <dbReference type="ChEBI" id="CHEBI:61717"/>
        <label>1</label>
    </ligand>
    <ligandPart>
        <name>Fe</name>
        <dbReference type="ChEBI" id="CHEBI:18248"/>
    </ligandPart>
</feature>
<dbReference type="Pfam" id="PF21342">
    <property type="entry name" value="SoxA-TsdA_cyt-c"/>
    <property type="match status" value="2"/>
</dbReference>
<evidence type="ECO:0000259" key="18">
    <source>
        <dbReference type="PROSITE" id="PS51007"/>
    </source>
</evidence>
<evidence type="ECO:0000313" key="19">
    <source>
        <dbReference type="EMBL" id="KRR27365.1"/>
    </source>
</evidence>
<keyword evidence="6 14" id="KW-0479">Metal-binding</keyword>
<dbReference type="SUPFAM" id="SSF46626">
    <property type="entry name" value="Cytochrome c"/>
    <property type="match status" value="2"/>
</dbReference>
<keyword evidence="8 14" id="KW-0574">Periplasm</keyword>
<name>A0A0R3NBK4_9BRAD</name>
<keyword evidence="9 14" id="KW-0249">Electron transport</keyword>
<evidence type="ECO:0000256" key="6">
    <source>
        <dbReference type="ARBA" id="ARBA00022723"/>
    </source>
</evidence>
<evidence type="ECO:0000256" key="15">
    <source>
        <dbReference type="PIRSR" id="PIRSR038455-1"/>
    </source>
</evidence>
<evidence type="ECO:0000256" key="13">
    <source>
        <dbReference type="ARBA" id="ARBA00048423"/>
    </source>
</evidence>
<dbReference type="InterPro" id="IPR036909">
    <property type="entry name" value="Cyt_c-like_dom_sf"/>
</dbReference>
<feature type="domain" description="Cytochrome c" evidence="18">
    <location>
        <begin position="52"/>
        <end position="245"/>
    </location>
</feature>
<comment type="catalytic activity">
    <reaction evidence="13 14">
        <text>S-sulfanyl-L-cysteinyl-[SoxY protein] + thiosulfate + 2 Fe(III)-[cytochrome c] = S-(2-sulfodisulfanyl)-L-cysteinyl-[SoxY protein] + 2 Fe(II)-[cytochrome c] + 2 H(+)</text>
        <dbReference type="Rhea" id="RHEA:51224"/>
        <dbReference type="Rhea" id="RHEA-COMP:10350"/>
        <dbReference type="Rhea" id="RHEA-COMP:14399"/>
        <dbReference type="Rhea" id="RHEA-COMP:14689"/>
        <dbReference type="Rhea" id="RHEA-COMP:14690"/>
        <dbReference type="ChEBI" id="CHEBI:15378"/>
        <dbReference type="ChEBI" id="CHEBI:29033"/>
        <dbReference type="ChEBI" id="CHEBI:29034"/>
        <dbReference type="ChEBI" id="CHEBI:33542"/>
        <dbReference type="ChEBI" id="CHEBI:61963"/>
        <dbReference type="ChEBI" id="CHEBI:140664"/>
        <dbReference type="EC" id="2.8.5.2"/>
    </reaction>
</comment>
<dbReference type="RefSeq" id="WP_057843217.1">
    <property type="nucleotide sequence ID" value="NZ_LLYA01000112.1"/>
</dbReference>
<sequence length="257" mass="28128">MRFLGAIATALLVVGAVGAAEIPLAERRSGYSFMKPDTKTMQDDDTANPGMLWVLNGETLWNRKTSAADKACADCHGNARASMKGVAARYPAFDKATGRPIDLEQRINSCRTNHQQATPLPFESRELLSLTAFVARQSQGAPIETGADPQLAPFVAKGRELYMQRQGQLNLGCANCHDDNWDKRLAGAAITQGHPTGYPLYRLEWQSLGSLQRRLRACITGIRAQAHDYGAPELVELELYLMSRARGMAMEAPAVRP</sequence>
<keyword evidence="20" id="KW-1185">Reference proteome</keyword>
<evidence type="ECO:0000256" key="9">
    <source>
        <dbReference type="ARBA" id="ARBA00022982"/>
    </source>
</evidence>
<comment type="catalytic activity">
    <reaction evidence="12 14">
        <text>L-cysteinyl-[SoxY protein] + thiosulfate + 2 Fe(III)-[cytochrome c] = S-sulfosulfanyl-L-cysteinyl-[SoxY protein] + 2 Fe(II)-[cytochrome c] + 2 H(+)</text>
        <dbReference type="Rhea" id="RHEA:56720"/>
        <dbReference type="Rhea" id="RHEA-COMP:10350"/>
        <dbReference type="Rhea" id="RHEA-COMP:14328"/>
        <dbReference type="Rhea" id="RHEA-COMP:14399"/>
        <dbReference type="Rhea" id="RHEA-COMP:14691"/>
        <dbReference type="ChEBI" id="CHEBI:15378"/>
        <dbReference type="ChEBI" id="CHEBI:29033"/>
        <dbReference type="ChEBI" id="CHEBI:29034"/>
        <dbReference type="ChEBI" id="CHEBI:29950"/>
        <dbReference type="ChEBI" id="CHEBI:33542"/>
        <dbReference type="ChEBI" id="CHEBI:139321"/>
        <dbReference type="EC" id="2.8.5.2"/>
    </reaction>
</comment>
<comment type="similarity">
    <text evidence="11 14">Belongs to the SoxA family.</text>
</comment>
<feature type="binding site" description="covalent" evidence="16">
    <location>
        <position position="173"/>
    </location>
    <ligand>
        <name>heme c</name>
        <dbReference type="ChEBI" id="CHEBI:61717"/>
        <label>2</label>
    </ligand>
</feature>
<keyword evidence="7" id="KW-0732">Signal</keyword>
<feature type="binding site" description="axial binding residue" evidence="17">
    <location>
        <position position="218"/>
    </location>
    <ligand>
        <name>heme c</name>
        <dbReference type="ChEBI" id="CHEBI:61717"/>
        <label>2</label>
    </ligand>
    <ligandPart>
        <name>Fe</name>
        <dbReference type="ChEBI" id="CHEBI:18248"/>
    </ligandPart>
</feature>
<organism evidence="19 20">
    <name type="scientific">Bradyrhizobium retamae</name>
    <dbReference type="NCBI Taxonomy" id="1300035"/>
    <lineage>
        <taxon>Bacteria</taxon>
        <taxon>Pseudomonadati</taxon>
        <taxon>Pseudomonadota</taxon>
        <taxon>Alphaproteobacteria</taxon>
        <taxon>Hyphomicrobiales</taxon>
        <taxon>Nitrobacteraceae</taxon>
        <taxon>Bradyrhizobium</taxon>
    </lineage>
</organism>
<evidence type="ECO:0000256" key="7">
    <source>
        <dbReference type="ARBA" id="ARBA00022729"/>
    </source>
</evidence>
<evidence type="ECO:0000256" key="12">
    <source>
        <dbReference type="ARBA" id="ARBA00048077"/>
    </source>
</evidence>
<dbReference type="PIRSF" id="PIRSF038455">
    <property type="entry name" value="SoxA"/>
    <property type="match status" value="1"/>
</dbReference>
<evidence type="ECO:0000256" key="5">
    <source>
        <dbReference type="ARBA" id="ARBA00022679"/>
    </source>
</evidence>
<dbReference type="AlphaFoldDB" id="A0A0R3NBK4"/>
<keyword evidence="10 14" id="KW-0408">Iron</keyword>
<evidence type="ECO:0000256" key="1">
    <source>
        <dbReference type="ARBA" id="ARBA00004418"/>
    </source>
</evidence>
<comment type="cofactor">
    <cofactor evidence="16">
        <name>heme</name>
        <dbReference type="ChEBI" id="CHEBI:30413"/>
    </cofactor>
    <text evidence="16">Binds 2 heme groups per subunit.</text>
</comment>
<comment type="caution">
    <text evidence="19">The sequence shown here is derived from an EMBL/GenBank/DDBJ whole genome shotgun (WGS) entry which is preliminary data.</text>
</comment>
<dbReference type="InterPro" id="IPR009056">
    <property type="entry name" value="Cyt_c-like_dom"/>
</dbReference>
<gene>
    <name evidence="19" type="ORF">CQ13_02790</name>
</gene>
<dbReference type="Gene3D" id="1.10.760.10">
    <property type="entry name" value="Cytochrome c-like domain"/>
    <property type="match status" value="2"/>
</dbReference>
<keyword evidence="4 14" id="KW-0349">Heme</keyword>
<dbReference type="OrthoDB" id="7916986at2"/>
<feature type="active site" description="Cysteine persulfide intermediate" evidence="15">
    <location>
        <position position="218"/>
    </location>
</feature>
<dbReference type="EMBL" id="LLYA01000112">
    <property type="protein sequence ID" value="KRR27365.1"/>
    <property type="molecule type" value="Genomic_DNA"/>
</dbReference>
<dbReference type="GO" id="GO:0016740">
    <property type="term" value="F:transferase activity"/>
    <property type="evidence" value="ECO:0007669"/>
    <property type="project" value="UniProtKB-KW"/>
</dbReference>
<evidence type="ECO:0000256" key="4">
    <source>
        <dbReference type="ARBA" id="ARBA00022617"/>
    </source>
</evidence>
<evidence type="ECO:0000256" key="14">
    <source>
        <dbReference type="PIRNR" id="PIRNR038455"/>
    </source>
</evidence>
<evidence type="ECO:0000256" key="16">
    <source>
        <dbReference type="PIRSR" id="PIRSR038455-2"/>
    </source>
</evidence>
<dbReference type="GO" id="GO:0042597">
    <property type="term" value="C:periplasmic space"/>
    <property type="evidence" value="ECO:0007669"/>
    <property type="project" value="UniProtKB-SubCell"/>
</dbReference>
<keyword evidence="3 14" id="KW-0813">Transport</keyword>
<feature type="binding site" evidence="16">
    <location>
        <position position="214"/>
    </location>
    <ligand>
        <name>substrate</name>
    </ligand>
</feature>
<dbReference type="EC" id="2.8.5.2" evidence="14"/>
<dbReference type="NCBIfam" id="TIGR04484">
    <property type="entry name" value="thiosulf_SoxA"/>
    <property type="match status" value="1"/>
</dbReference>
<feature type="binding site" description="covalent" evidence="16">
    <location>
        <position position="72"/>
    </location>
    <ligand>
        <name>heme c</name>
        <dbReference type="ChEBI" id="CHEBI:61717"/>
        <label>1</label>
    </ligand>
</feature>
<dbReference type="Proteomes" id="UP000052023">
    <property type="component" value="Unassembled WGS sequence"/>
</dbReference>
<evidence type="ECO:0000256" key="8">
    <source>
        <dbReference type="ARBA" id="ARBA00022764"/>
    </source>
</evidence>
<evidence type="ECO:0000313" key="20">
    <source>
        <dbReference type="Proteomes" id="UP000052023"/>
    </source>
</evidence>
<dbReference type="GO" id="GO:0020037">
    <property type="term" value="F:heme binding"/>
    <property type="evidence" value="ECO:0007669"/>
    <property type="project" value="InterPro"/>
</dbReference>